<dbReference type="EC" id="2.6.1.102" evidence="8"/>
<dbReference type="InterPro" id="IPR015422">
    <property type="entry name" value="PyrdxlP-dep_Trfase_small"/>
</dbReference>
<comment type="cofactor">
    <cofactor evidence="1">
        <name>pyridoxal 5'-phosphate</name>
        <dbReference type="ChEBI" id="CHEBI:597326"/>
    </cofactor>
</comment>
<dbReference type="FunFam" id="3.40.640.10:FF:000090">
    <property type="entry name" value="Pyridoxal phosphate-dependent aminotransferase"/>
    <property type="match status" value="1"/>
</dbReference>
<keyword evidence="5 11" id="KW-0663">Pyridoxal phosphate</keyword>
<dbReference type="Gene3D" id="3.40.640.10">
    <property type="entry name" value="Type I PLP-dependent aspartate aminotransferase-like (Major domain)"/>
    <property type="match status" value="1"/>
</dbReference>
<evidence type="ECO:0000256" key="4">
    <source>
        <dbReference type="ARBA" id="ARBA00022679"/>
    </source>
</evidence>
<dbReference type="CDD" id="cd00616">
    <property type="entry name" value="AHBA_syn"/>
    <property type="match status" value="1"/>
</dbReference>
<dbReference type="Pfam" id="PF01041">
    <property type="entry name" value="DegT_DnrJ_EryC1"/>
    <property type="match status" value="1"/>
</dbReference>
<dbReference type="PANTHER" id="PTHR30244">
    <property type="entry name" value="TRANSAMINASE"/>
    <property type="match status" value="1"/>
</dbReference>
<evidence type="ECO:0000256" key="5">
    <source>
        <dbReference type="ARBA" id="ARBA00022898"/>
    </source>
</evidence>
<dbReference type="RefSeq" id="WP_166249765.1">
    <property type="nucleotide sequence ID" value="NZ_CP049616.1"/>
</dbReference>
<dbReference type="SUPFAM" id="SSF53383">
    <property type="entry name" value="PLP-dependent transferases"/>
    <property type="match status" value="1"/>
</dbReference>
<dbReference type="EMBL" id="CP049616">
    <property type="protein sequence ID" value="QII46390.1"/>
    <property type="molecule type" value="Genomic_DNA"/>
</dbReference>
<keyword evidence="14" id="KW-1185">Reference proteome</keyword>
<comment type="similarity">
    <text evidence="6 12">Belongs to the DegT/DnrJ/EryC1 family.</text>
</comment>
<dbReference type="Gene3D" id="3.90.1150.10">
    <property type="entry name" value="Aspartate Aminotransferase, domain 1"/>
    <property type="match status" value="1"/>
</dbReference>
<keyword evidence="4 13" id="KW-0808">Transferase</keyword>
<sequence length="380" mass="42747">MCQATIDFIRELYGRKDFIPLHEPIFNGNEKKYLNNCIDSTFVSSVGKYVDYFEEMVVDFTGAKFAVATVNGTAALHIGLLLSDVKRDDEVITQPLTFVATCNAISYIGAHPLFIDVDKNTLSLSPEKLLTFLQTNTEQVDGRCKNKLTGRLIKAMVPMHTFGHPGRIKEIAKIANDFNIELVEDAAESLGSYYDGIHTGLFGKMGTLSFNGNKTITTGGGGMLVTNDEGLAKRAKHLTTTAKIPHKWEFDHDTIGFNYRLPNINAALGCAQMERLTSIIENKRETAKKYQTFFSAMEEVSFVVEPKNARSNYWLNAIILKDRKERDSFLEQTNRNGVMTRPVWKLMNHLDMFKNTLPTDLENAQWLEDRIVNIPSSAVI</sequence>
<evidence type="ECO:0000256" key="6">
    <source>
        <dbReference type="ARBA" id="ARBA00037999"/>
    </source>
</evidence>
<evidence type="ECO:0000313" key="13">
    <source>
        <dbReference type="EMBL" id="QII46390.1"/>
    </source>
</evidence>
<dbReference type="AlphaFoldDB" id="A0A6G7J6R8"/>
<comment type="pathway">
    <text evidence="2">Bacterial outer membrane biogenesis; LPS O-antigen biosynthesis.</text>
</comment>
<organism evidence="13 14">
    <name type="scientific">Flagellimonas oceani</name>
    <dbReference type="NCBI Taxonomy" id="2698672"/>
    <lineage>
        <taxon>Bacteria</taxon>
        <taxon>Pseudomonadati</taxon>
        <taxon>Bacteroidota</taxon>
        <taxon>Flavobacteriia</taxon>
        <taxon>Flavobacteriales</taxon>
        <taxon>Flavobacteriaceae</taxon>
        <taxon>Flagellimonas</taxon>
    </lineage>
</organism>
<evidence type="ECO:0000256" key="10">
    <source>
        <dbReference type="PIRSR" id="PIRSR000390-1"/>
    </source>
</evidence>
<accession>A0A6G7J6R8</accession>
<comment type="catalytic activity">
    <reaction evidence="7">
        <text>GDP-alpha-D-perosamine + 2-oxoglutarate = GDP-4-dehydro-alpha-D-rhamnose + L-glutamate</text>
        <dbReference type="Rhea" id="RHEA:36779"/>
        <dbReference type="ChEBI" id="CHEBI:16810"/>
        <dbReference type="ChEBI" id="CHEBI:29985"/>
        <dbReference type="ChEBI" id="CHEBI:57964"/>
        <dbReference type="ChEBI" id="CHEBI:73996"/>
        <dbReference type="EC" id="2.6.1.102"/>
    </reaction>
</comment>
<dbReference type="KEGG" id="mut:GVT53_17445"/>
<feature type="active site" description="Proton acceptor" evidence="10">
    <location>
        <position position="214"/>
    </location>
</feature>
<dbReference type="GO" id="GO:0000271">
    <property type="term" value="P:polysaccharide biosynthetic process"/>
    <property type="evidence" value="ECO:0007669"/>
    <property type="project" value="TreeGrafter"/>
</dbReference>
<dbReference type="GO" id="GO:0102933">
    <property type="term" value="F:GDP-4-dehydro-6-deoxy-D-mannose-4-aminotransferase activity"/>
    <property type="evidence" value="ECO:0007669"/>
    <property type="project" value="UniProtKB-EC"/>
</dbReference>
<name>A0A6G7J6R8_9FLAO</name>
<dbReference type="PIRSF" id="PIRSF000390">
    <property type="entry name" value="PLP_StrS"/>
    <property type="match status" value="1"/>
</dbReference>
<evidence type="ECO:0000256" key="3">
    <source>
        <dbReference type="ARBA" id="ARBA00022576"/>
    </source>
</evidence>
<dbReference type="GO" id="GO:0030170">
    <property type="term" value="F:pyridoxal phosphate binding"/>
    <property type="evidence" value="ECO:0007669"/>
    <property type="project" value="TreeGrafter"/>
</dbReference>
<evidence type="ECO:0000256" key="1">
    <source>
        <dbReference type="ARBA" id="ARBA00001933"/>
    </source>
</evidence>
<evidence type="ECO:0000256" key="9">
    <source>
        <dbReference type="ARBA" id="ARBA00074221"/>
    </source>
</evidence>
<keyword evidence="3 13" id="KW-0032">Aminotransferase</keyword>
<dbReference type="InterPro" id="IPR015424">
    <property type="entry name" value="PyrdxlP-dep_Trfase"/>
</dbReference>
<evidence type="ECO:0000256" key="8">
    <source>
        <dbReference type="ARBA" id="ARBA00066317"/>
    </source>
</evidence>
<dbReference type="InterPro" id="IPR015421">
    <property type="entry name" value="PyrdxlP-dep_Trfase_major"/>
</dbReference>
<dbReference type="NCBIfam" id="TIGR04181">
    <property type="entry name" value="NHT_00031"/>
    <property type="match status" value="1"/>
</dbReference>
<dbReference type="InterPro" id="IPR026385">
    <property type="entry name" value="LegC-like"/>
</dbReference>
<dbReference type="Proteomes" id="UP000502928">
    <property type="component" value="Chromosome"/>
</dbReference>
<dbReference type="PANTHER" id="PTHR30244:SF30">
    <property type="entry name" value="BLR5990 PROTEIN"/>
    <property type="match status" value="1"/>
</dbReference>
<evidence type="ECO:0000256" key="12">
    <source>
        <dbReference type="RuleBase" id="RU004508"/>
    </source>
</evidence>
<evidence type="ECO:0000256" key="2">
    <source>
        <dbReference type="ARBA" id="ARBA00005125"/>
    </source>
</evidence>
<proteinExistence type="inferred from homology"/>
<evidence type="ECO:0000313" key="14">
    <source>
        <dbReference type="Proteomes" id="UP000502928"/>
    </source>
</evidence>
<evidence type="ECO:0000256" key="11">
    <source>
        <dbReference type="PIRSR" id="PIRSR000390-2"/>
    </source>
</evidence>
<evidence type="ECO:0000256" key="7">
    <source>
        <dbReference type="ARBA" id="ARBA00051587"/>
    </source>
</evidence>
<protein>
    <recommendedName>
        <fullName evidence="9">GDP-perosamine synthase</fullName>
        <ecNumber evidence="8">2.6.1.102</ecNumber>
    </recommendedName>
</protein>
<reference evidence="13 14" key="1">
    <citation type="submission" date="2020-02" db="EMBL/GenBank/DDBJ databases">
        <title>Complete genome of Muricauda sp. 501str8.</title>
        <authorList>
            <person name="Dong B."/>
            <person name="Zhu S."/>
            <person name="Yang J."/>
            <person name="Chen J."/>
        </authorList>
    </citation>
    <scope>NUCLEOTIDE SEQUENCE [LARGE SCALE GENOMIC DNA]</scope>
    <source>
        <strain evidence="13 14">501str8</strain>
    </source>
</reference>
<gene>
    <name evidence="13" type="ORF">GVT53_17445</name>
</gene>
<feature type="modified residue" description="N6-(pyridoxal phosphate)lysine" evidence="11">
    <location>
        <position position="214"/>
    </location>
</feature>
<dbReference type="InterPro" id="IPR000653">
    <property type="entry name" value="DegT/StrS_aminotransferase"/>
</dbReference>